<dbReference type="GO" id="GO:0042597">
    <property type="term" value="C:periplasmic space"/>
    <property type="evidence" value="ECO:0007669"/>
    <property type="project" value="UniProtKB-SubCell"/>
</dbReference>
<comment type="caution">
    <text evidence="6">The sequence shown here is derived from an EMBL/GenBank/DDBJ whole genome shotgun (WGS) entry which is preliminary data.</text>
</comment>
<dbReference type="InterPro" id="IPR039246">
    <property type="entry name" value="Flagellar_FlgA"/>
</dbReference>
<dbReference type="Pfam" id="PF13144">
    <property type="entry name" value="ChapFlgA"/>
    <property type="match status" value="1"/>
</dbReference>
<dbReference type="PANTHER" id="PTHR36307">
    <property type="entry name" value="FLAGELLA BASAL BODY P-RING FORMATION PROTEIN FLGA"/>
    <property type="match status" value="1"/>
</dbReference>
<reference evidence="6 7" key="1">
    <citation type="submission" date="2019-11" db="EMBL/GenBank/DDBJ databases">
        <title>Type strains purchased from KCTC, JCM and DSMZ.</title>
        <authorList>
            <person name="Lu H."/>
        </authorList>
    </citation>
    <scope>NUCLEOTIDE SEQUENCE [LARGE SCALE GENOMIC DNA]</scope>
    <source>
        <strain evidence="6 7">JCM 31587</strain>
    </source>
</reference>
<keyword evidence="6" id="KW-0966">Cell projection</keyword>
<dbReference type="GO" id="GO:0044780">
    <property type="term" value="P:bacterial-type flagellum assembly"/>
    <property type="evidence" value="ECO:0007669"/>
    <property type="project" value="InterPro"/>
</dbReference>
<dbReference type="RefSeq" id="WP_155453986.1">
    <property type="nucleotide sequence ID" value="NZ_WNKX01000006.1"/>
</dbReference>
<dbReference type="Gene3D" id="2.30.30.760">
    <property type="match status" value="1"/>
</dbReference>
<feature type="chain" id="PRO_5027141057" description="Flagella basal body P-ring formation protein FlgA" evidence="4">
    <location>
        <begin position="19"/>
        <end position="227"/>
    </location>
</feature>
<keyword evidence="3 4" id="KW-0574">Periplasm</keyword>
<name>A0A6L6QG11_9BURK</name>
<keyword evidence="7" id="KW-1185">Reference proteome</keyword>
<dbReference type="InterPro" id="IPR013974">
    <property type="entry name" value="SAF"/>
</dbReference>
<gene>
    <name evidence="6" type="primary">flgA</name>
    <name evidence="6" type="ORF">GM658_10515</name>
</gene>
<proteinExistence type="inferred from homology"/>
<evidence type="ECO:0000313" key="7">
    <source>
        <dbReference type="Proteomes" id="UP000472320"/>
    </source>
</evidence>
<dbReference type="OrthoDB" id="8561436at2"/>
<keyword evidence="4" id="KW-1005">Bacterial flagellum biogenesis</keyword>
<dbReference type="InterPro" id="IPR041231">
    <property type="entry name" value="FlgA_N"/>
</dbReference>
<dbReference type="Proteomes" id="UP000472320">
    <property type="component" value="Unassembled WGS sequence"/>
</dbReference>
<dbReference type="NCBIfam" id="TIGR03170">
    <property type="entry name" value="flgA_cterm"/>
    <property type="match status" value="1"/>
</dbReference>
<evidence type="ECO:0000256" key="1">
    <source>
        <dbReference type="ARBA" id="ARBA00004418"/>
    </source>
</evidence>
<accession>A0A6L6QG11</accession>
<evidence type="ECO:0000313" key="6">
    <source>
        <dbReference type="EMBL" id="MTW11034.1"/>
    </source>
</evidence>
<comment type="function">
    <text evidence="4">Involved in the assembly process of the P-ring formation. It may associate with FlgF on the rod constituting a structure essential for the P-ring assembly or may act as a modulator protein for the P-ring assembly.</text>
</comment>
<dbReference type="InterPro" id="IPR017585">
    <property type="entry name" value="SAF_FlgA"/>
</dbReference>
<dbReference type="AlphaFoldDB" id="A0A6L6QG11"/>
<comment type="similarity">
    <text evidence="4">Belongs to the FlgA family.</text>
</comment>
<dbReference type="Gene3D" id="3.90.1210.10">
    <property type="entry name" value="Antifreeze-like/N-acetylneuraminic acid synthase C-terminal domain"/>
    <property type="match status" value="1"/>
</dbReference>
<organism evidence="6 7">
    <name type="scientific">Massilia eburnea</name>
    <dbReference type="NCBI Taxonomy" id="1776165"/>
    <lineage>
        <taxon>Bacteria</taxon>
        <taxon>Pseudomonadati</taxon>
        <taxon>Pseudomonadota</taxon>
        <taxon>Betaproteobacteria</taxon>
        <taxon>Burkholderiales</taxon>
        <taxon>Oxalobacteraceae</taxon>
        <taxon>Telluria group</taxon>
        <taxon>Massilia</taxon>
    </lineage>
</organism>
<evidence type="ECO:0000256" key="4">
    <source>
        <dbReference type="RuleBase" id="RU362063"/>
    </source>
</evidence>
<feature type="signal peptide" evidence="4">
    <location>
        <begin position="1"/>
        <end position="18"/>
    </location>
</feature>
<dbReference type="EMBL" id="WNKX01000006">
    <property type="protein sequence ID" value="MTW11034.1"/>
    <property type="molecule type" value="Genomic_DNA"/>
</dbReference>
<evidence type="ECO:0000256" key="3">
    <source>
        <dbReference type="ARBA" id="ARBA00022764"/>
    </source>
</evidence>
<protein>
    <recommendedName>
        <fullName evidence="4">Flagella basal body P-ring formation protein FlgA</fullName>
    </recommendedName>
</protein>
<feature type="domain" description="SAF" evidence="5">
    <location>
        <begin position="103"/>
        <end position="165"/>
    </location>
</feature>
<dbReference type="CDD" id="cd11614">
    <property type="entry name" value="SAF_CpaB_FlgA_like"/>
    <property type="match status" value="1"/>
</dbReference>
<dbReference type="SMART" id="SM00858">
    <property type="entry name" value="SAF"/>
    <property type="match status" value="1"/>
</dbReference>
<evidence type="ECO:0000256" key="2">
    <source>
        <dbReference type="ARBA" id="ARBA00022729"/>
    </source>
</evidence>
<sequence length="227" mass="22961">MKHILITASLLAAGVANAAERMEPAAVRQVAEQFLQVQTAGLPGKVTVSVGALDPRLNLAPCPAPEAFLMPGARAWGKTTVGVRCAAPSAWTVYIQSTVSVLGNYVAAAAPLAQGQAIEEAQLAVMQGELTALPAGIATDKAQLVGKTSSLSISAGTPLRVDMVRAKPVILNGQLVKLVTKGNGFSVSAEGKAAGSAAEGQVVAVRTGNGQQVSGIARQGGLVEVAF</sequence>
<keyword evidence="2 4" id="KW-0732">Signal</keyword>
<dbReference type="Pfam" id="PF17656">
    <property type="entry name" value="ChapFlgA_N"/>
    <property type="match status" value="1"/>
</dbReference>
<dbReference type="PANTHER" id="PTHR36307:SF1">
    <property type="entry name" value="FLAGELLA BASAL BODY P-RING FORMATION PROTEIN FLGA"/>
    <property type="match status" value="1"/>
</dbReference>
<keyword evidence="6" id="KW-0282">Flagellum</keyword>
<keyword evidence="6" id="KW-0969">Cilium</keyword>
<evidence type="ECO:0000259" key="5">
    <source>
        <dbReference type="SMART" id="SM00858"/>
    </source>
</evidence>
<comment type="subcellular location">
    <subcellularLocation>
        <location evidence="1 4">Periplasm</location>
    </subcellularLocation>
</comment>